<gene>
    <name evidence="1" type="ORF">S01H4_50922</name>
</gene>
<dbReference type="PANTHER" id="PTHR23420">
    <property type="entry name" value="ADENOSYLHOMOCYSTEINASE"/>
    <property type="match status" value="1"/>
</dbReference>
<dbReference type="InterPro" id="IPR042172">
    <property type="entry name" value="Adenosylhomocyst_ase-like_sf"/>
</dbReference>
<dbReference type="GO" id="GO:0004013">
    <property type="term" value="F:adenosylhomocysteinase activity"/>
    <property type="evidence" value="ECO:0007669"/>
    <property type="project" value="TreeGrafter"/>
</dbReference>
<dbReference type="GO" id="GO:0033353">
    <property type="term" value="P:S-adenosylmethionine cycle"/>
    <property type="evidence" value="ECO:0007669"/>
    <property type="project" value="TreeGrafter"/>
</dbReference>
<accession>X1CQR3</accession>
<dbReference type="Pfam" id="PF05221">
    <property type="entry name" value="AdoHcyase"/>
    <property type="match status" value="1"/>
</dbReference>
<organism evidence="1">
    <name type="scientific">marine sediment metagenome</name>
    <dbReference type="NCBI Taxonomy" id="412755"/>
    <lineage>
        <taxon>unclassified sequences</taxon>
        <taxon>metagenomes</taxon>
        <taxon>ecological metagenomes</taxon>
    </lineage>
</organism>
<dbReference type="Gene3D" id="3.40.50.1480">
    <property type="entry name" value="Adenosylhomocysteinase-like"/>
    <property type="match status" value="1"/>
</dbReference>
<dbReference type="InterPro" id="IPR000043">
    <property type="entry name" value="Adenosylhomocysteinase-like"/>
</dbReference>
<name>X1CQR3_9ZZZZ</name>
<protein>
    <recommendedName>
        <fullName evidence="2">S-adenosyl-L-homocysteine hydrolase NAD binding domain-containing protein</fullName>
    </recommendedName>
</protein>
<dbReference type="PANTHER" id="PTHR23420:SF0">
    <property type="entry name" value="ADENOSYLHOMOCYSTEINASE"/>
    <property type="match status" value="1"/>
</dbReference>
<comment type="caution">
    <text evidence="1">The sequence shown here is derived from an EMBL/GenBank/DDBJ whole genome shotgun (WGS) entry which is preliminary data.</text>
</comment>
<dbReference type="EMBL" id="BART01028950">
    <property type="protein sequence ID" value="GAG95297.1"/>
    <property type="molecule type" value="Genomic_DNA"/>
</dbReference>
<dbReference type="AlphaFoldDB" id="X1CQR3"/>
<proteinExistence type="predicted"/>
<dbReference type="SUPFAM" id="SSF52283">
    <property type="entry name" value="Formate/glycerate dehydrogenase catalytic domain-like"/>
    <property type="match status" value="1"/>
</dbReference>
<dbReference type="GO" id="GO:0005829">
    <property type="term" value="C:cytosol"/>
    <property type="evidence" value="ECO:0007669"/>
    <property type="project" value="TreeGrafter"/>
</dbReference>
<feature type="non-terminal residue" evidence="1">
    <location>
        <position position="185"/>
    </location>
</feature>
<evidence type="ECO:0000313" key="1">
    <source>
        <dbReference type="EMBL" id="GAG95297.1"/>
    </source>
</evidence>
<reference evidence="1" key="1">
    <citation type="journal article" date="2014" name="Front. Microbiol.">
        <title>High frequency of phylogenetically diverse reductive dehalogenase-homologous genes in deep subseafloor sedimentary metagenomes.</title>
        <authorList>
            <person name="Kawai M."/>
            <person name="Futagami T."/>
            <person name="Toyoda A."/>
            <person name="Takaki Y."/>
            <person name="Nishi S."/>
            <person name="Hori S."/>
            <person name="Arai W."/>
            <person name="Tsubouchi T."/>
            <person name="Morono Y."/>
            <person name="Uchiyama I."/>
            <person name="Ito T."/>
            <person name="Fujiyama A."/>
            <person name="Inagaki F."/>
            <person name="Takami H."/>
        </authorList>
    </citation>
    <scope>NUCLEOTIDE SEQUENCE</scope>
    <source>
        <strain evidence="1">Expedition CK06-06</strain>
    </source>
</reference>
<sequence length="185" mass="20538">MYPGGIYMAVQTEKGDNYEIKDLTLKDDGLKTMEWAASRMPVLQLIKNRFNKEKPLKGVRIGACLHVTKETSQLCETWIAGGAEVYLCASNPLSTQDEITAALVSKGVNVYAWKFMDSEGYYRSIGNVIKARPHITIDDGADVVSIMHKLKRGETDEEVDIIKKVIGESTDFIDSVWAGAEETTT</sequence>
<evidence type="ECO:0008006" key="2">
    <source>
        <dbReference type="Google" id="ProtNLM"/>
    </source>
</evidence>